<proteinExistence type="predicted"/>
<feature type="domain" description="Anticodon-binding" evidence="1">
    <location>
        <begin position="2"/>
        <end position="57"/>
    </location>
</feature>
<dbReference type="InterPro" id="IPR004154">
    <property type="entry name" value="Anticodon-bd"/>
</dbReference>
<dbReference type="AlphaFoldDB" id="A0A6J6WA14"/>
<evidence type="ECO:0000313" key="2">
    <source>
        <dbReference type="EMBL" id="CAB4781160.1"/>
    </source>
</evidence>
<organism evidence="2">
    <name type="scientific">freshwater metagenome</name>
    <dbReference type="NCBI Taxonomy" id="449393"/>
    <lineage>
        <taxon>unclassified sequences</taxon>
        <taxon>metagenomes</taxon>
        <taxon>ecological metagenomes</taxon>
    </lineage>
</organism>
<dbReference type="Gene3D" id="3.40.50.800">
    <property type="entry name" value="Anticodon-binding domain"/>
    <property type="match status" value="1"/>
</dbReference>
<dbReference type="SUPFAM" id="SSF52954">
    <property type="entry name" value="Class II aaRS ABD-related"/>
    <property type="match status" value="1"/>
</dbReference>
<name>A0A6J6WA14_9ZZZZ</name>
<dbReference type="InterPro" id="IPR036621">
    <property type="entry name" value="Anticodon-bd_dom_sf"/>
</dbReference>
<dbReference type="Pfam" id="PF03129">
    <property type="entry name" value="HGTP_anticodon"/>
    <property type="match status" value="1"/>
</dbReference>
<gene>
    <name evidence="2" type="ORF">UFOPK2958_00549</name>
</gene>
<protein>
    <submittedName>
        <fullName evidence="2">Unannotated protein</fullName>
    </submittedName>
</protein>
<sequence>MKSQLKAADRSGARVAILVGPQELEAGTITIRDLRATNDDNRQKLIPRTALVDAVREAIETSMD</sequence>
<dbReference type="EMBL" id="CAFAAB010000047">
    <property type="protein sequence ID" value="CAB4781160.1"/>
    <property type="molecule type" value="Genomic_DNA"/>
</dbReference>
<accession>A0A6J6WA14</accession>
<reference evidence="2" key="1">
    <citation type="submission" date="2020-05" db="EMBL/GenBank/DDBJ databases">
        <authorList>
            <person name="Chiriac C."/>
            <person name="Salcher M."/>
            <person name="Ghai R."/>
            <person name="Kavagutti S V."/>
        </authorList>
    </citation>
    <scope>NUCLEOTIDE SEQUENCE</scope>
</reference>
<evidence type="ECO:0000259" key="1">
    <source>
        <dbReference type="Pfam" id="PF03129"/>
    </source>
</evidence>